<dbReference type="InterPro" id="IPR003439">
    <property type="entry name" value="ABC_transporter-like_ATP-bd"/>
</dbReference>
<dbReference type="RefSeq" id="WP_203378415.1">
    <property type="nucleotide sequence ID" value="NZ_JAENHP010000007.1"/>
</dbReference>
<dbReference type="PANTHER" id="PTHR42711:SF19">
    <property type="entry name" value="DOXORUBICIN RESISTANCE ATP-BINDING PROTEIN DRRA"/>
    <property type="match status" value="1"/>
</dbReference>
<dbReference type="InterPro" id="IPR005894">
    <property type="entry name" value="DrrA"/>
</dbReference>
<evidence type="ECO:0000256" key="5">
    <source>
        <dbReference type="ARBA" id="ARBA00022840"/>
    </source>
</evidence>
<keyword evidence="3" id="KW-1003">Cell membrane</keyword>
<dbReference type="Gene3D" id="3.40.50.300">
    <property type="entry name" value="P-loop containing nucleotide triphosphate hydrolases"/>
    <property type="match status" value="1"/>
</dbReference>
<sequence length="325" mass="34773">MTDTAIVAEGLRKTYKGVAALDGFRLNVPAGTVCGLLGPNGAGKTTAVRILATLLSFDAGRVVVAGADVAREPRLVRERIALTGQYSAVDGSLSGRQNLVLFGRLHHLGRRAARARADELLEQFDLTGAADRSASEYSGGMQRRLDLAASLIRAPRVLFLDEPTTGLDPRSRNQVWDTVRKLVADGTTVLLTTQYLDEADQLADRISVVDTGRVVAEGTPDELKAEIGADRLEVVVRDADRLVDTAALLSRVAGAEADTDPDTRRLRVPVTDRVDALVETARALRDAGIAVDDLGIRRPTLDEAFLRLTGHAAAALAPLSPEETR</sequence>
<dbReference type="InterPro" id="IPR050763">
    <property type="entry name" value="ABC_transporter_ATP-binding"/>
</dbReference>
<proteinExistence type="inferred from homology"/>
<evidence type="ECO:0000313" key="11">
    <source>
        <dbReference type="EMBL" id="MBM2618407.1"/>
    </source>
</evidence>
<evidence type="ECO:0000313" key="12">
    <source>
        <dbReference type="Proteomes" id="UP000632138"/>
    </source>
</evidence>
<comment type="subcellular location">
    <subcellularLocation>
        <location evidence="1">Cell membrane</location>
        <topology evidence="1">Peripheral membrane protein</topology>
        <orientation evidence="1">Cytoplasmic side</orientation>
    </subcellularLocation>
</comment>
<dbReference type="NCBIfam" id="TIGR01188">
    <property type="entry name" value="drrA"/>
    <property type="match status" value="1"/>
</dbReference>
<accession>A0ABS2AF10</accession>
<dbReference type="InterPro" id="IPR017871">
    <property type="entry name" value="ABC_transporter-like_CS"/>
</dbReference>
<keyword evidence="8" id="KW-0046">Antibiotic resistance</keyword>
<dbReference type="InterPro" id="IPR003593">
    <property type="entry name" value="AAA+_ATPase"/>
</dbReference>
<evidence type="ECO:0000256" key="1">
    <source>
        <dbReference type="ARBA" id="ARBA00004413"/>
    </source>
</evidence>
<dbReference type="SMART" id="SM00382">
    <property type="entry name" value="AAA"/>
    <property type="match status" value="1"/>
</dbReference>
<dbReference type="Proteomes" id="UP000632138">
    <property type="component" value="Unassembled WGS sequence"/>
</dbReference>
<dbReference type="PROSITE" id="PS50893">
    <property type="entry name" value="ABC_TRANSPORTER_2"/>
    <property type="match status" value="1"/>
</dbReference>
<keyword evidence="12" id="KW-1185">Reference proteome</keyword>
<feature type="domain" description="ABC transporter" evidence="10">
    <location>
        <begin position="6"/>
        <end position="236"/>
    </location>
</feature>
<dbReference type="PANTHER" id="PTHR42711">
    <property type="entry name" value="ABC TRANSPORTER ATP-BINDING PROTEIN"/>
    <property type="match status" value="1"/>
</dbReference>
<evidence type="ECO:0000256" key="3">
    <source>
        <dbReference type="ARBA" id="ARBA00022475"/>
    </source>
</evidence>
<keyword evidence="2" id="KW-0813">Transport</keyword>
<keyword evidence="7" id="KW-0472">Membrane</keyword>
<organism evidence="11 12">
    <name type="scientific">Paractinoplanes ovalisporus</name>
    <dbReference type="NCBI Taxonomy" id="2810368"/>
    <lineage>
        <taxon>Bacteria</taxon>
        <taxon>Bacillati</taxon>
        <taxon>Actinomycetota</taxon>
        <taxon>Actinomycetes</taxon>
        <taxon>Micromonosporales</taxon>
        <taxon>Micromonosporaceae</taxon>
        <taxon>Paractinoplanes</taxon>
    </lineage>
</organism>
<keyword evidence="4" id="KW-0547">Nucleotide-binding</keyword>
<dbReference type="SUPFAM" id="SSF52540">
    <property type="entry name" value="P-loop containing nucleoside triphosphate hydrolases"/>
    <property type="match status" value="1"/>
</dbReference>
<name>A0ABS2AF10_9ACTN</name>
<evidence type="ECO:0000256" key="4">
    <source>
        <dbReference type="ARBA" id="ARBA00022741"/>
    </source>
</evidence>
<comment type="caution">
    <text evidence="11">The sequence shown here is derived from an EMBL/GenBank/DDBJ whole genome shotgun (WGS) entry which is preliminary data.</text>
</comment>
<dbReference type="InterPro" id="IPR025302">
    <property type="entry name" value="DrrA1/2-like_C"/>
</dbReference>
<dbReference type="InterPro" id="IPR027417">
    <property type="entry name" value="P-loop_NTPase"/>
</dbReference>
<evidence type="ECO:0000256" key="8">
    <source>
        <dbReference type="ARBA" id="ARBA00023251"/>
    </source>
</evidence>
<evidence type="ECO:0000256" key="6">
    <source>
        <dbReference type="ARBA" id="ARBA00022967"/>
    </source>
</evidence>
<evidence type="ECO:0000256" key="7">
    <source>
        <dbReference type="ARBA" id="ARBA00023136"/>
    </source>
</evidence>
<dbReference type="Pfam" id="PF13732">
    <property type="entry name" value="DrrA1-3_C"/>
    <property type="match status" value="1"/>
</dbReference>
<reference evidence="11 12" key="1">
    <citation type="submission" date="2021-01" db="EMBL/GenBank/DDBJ databases">
        <title>Actinoplanes sp. nov. LDG1-06 isolated from lichen.</title>
        <authorList>
            <person name="Saeng-In P."/>
            <person name="Phongsopitanun W."/>
            <person name="Kanchanasin P."/>
            <person name="Yuki M."/>
            <person name="Kudo T."/>
            <person name="Ohkuma M."/>
            <person name="Tanasupawat S."/>
        </authorList>
    </citation>
    <scope>NUCLEOTIDE SEQUENCE [LARGE SCALE GENOMIC DNA]</scope>
    <source>
        <strain evidence="11 12">LDG1-06</strain>
    </source>
</reference>
<keyword evidence="6" id="KW-1278">Translocase</keyword>
<evidence type="ECO:0000256" key="9">
    <source>
        <dbReference type="ARBA" id="ARBA00049985"/>
    </source>
</evidence>
<evidence type="ECO:0000259" key="10">
    <source>
        <dbReference type="PROSITE" id="PS50893"/>
    </source>
</evidence>
<keyword evidence="5 11" id="KW-0067">ATP-binding</keyword>
<dbReference type="EMBL" id="JAENHP010000007">
    <property type="protein sequence ID" value="MBM2618407.1"/>
    <property type="molecule type" value="Genomic_DNA"/>
</dbReference>
<dbReference type="Pfam" id="PF00005">
    <property type="entry name" value="ABC_tran"/>
    <property type="match status" value="1"/>
</dbReference>
<comment type="similarity">
    <text evidence="9">Belongs to the ABC transporter superfamily. Drug exporter-1 (DrugE1) (TC 3.A.1.105) family.</text>
</comment>
<evidence type="ECO:0000256" key="2">
    <source>
        <dbReference type="ARBA" id="ARBA00022448"/>
    </source>
</evidence>
<protein>
    <submittedName>
        <fullName evidence="11">ATP-binding cassette domain-containing protein</fullName>
    </submittedName>
</protein>
<gene>
    <name evidence="11" type="ORF">JIG36_22870</name>
</gene>
<dbReference type="PROSITE" id="PS00211">
    <property type="entry name" value="ABC_TRANSPORTER_1"/>
    <property type="match status" value="1"/>
</dbReference>
<dbReference type="GO" id="GO:0005524">
    <property type="term" value="F:ATP binding"/>
    <property type="evidence" value="ECO:0007669"/>
    <property type="project" value="UniProtKB-KW"/>
</dbReference>